<keyword evidence="7" id="KW-1185">Reference proteome</keyword>
<dbReference type="SUPFAM" id="SSF69349">
    <property type="entry name" value="Phage fibre proteins"/>
    <property type="match status" value="1"/>
</dbReference>
<dbReference type="OrthoDB" id="6710627at2"/>
<dbReference type="AlphaFoldDB" id="A0A0N0IAF2"/>
<dbReference type="Pfam" id="PF22178">
    <property type="entry name" value="Gp5_trimer_C"/>
    <property type="match status" value="1"/>
</dbReference>
<dbReference type="InterPro" id="IPR017847">
    <property type="entry name" value="T6SS_RhsGE_Vgr_subset"/>
</dbReference>
<evidence type="ECO:0000256" key="2">
    <source>
        <dbReference type="ARBA" id="ARBA00005558"/>
    </source>
</evidence>
<gene>
    <name evidence="6" type="ORF">M992_1471</name>
</gene>
<comment type="similarity">
    <text evidence="2">Belongs to the VgrG protein family.</text>
</comment>
<evidence type="ECO:0000256" key="1">
    <source>
        <dbReference type="ARBA" id="ARBA00004613"/>
    </source>
</evidence>
<dbReference type="InterPro" id="IPR050708">
    <property type="entry name" value="T6SS_VgrG/RHS"/>
</dbReference>
<organism evidence="6 7">
    <name type="scientific">Moellerella wisconsensis ATCC 35017</name>
    <dbReference type="NCBI Taxonomy" id="1354267"/>
    <lineage>
        <taxon>Bacteria</taxon>
        <taxon>Pseudomonadati</taxon>
        <taxon>Pseudomonadota</taxon>
        <taxon>Gammaproteobacteria</taxon>
        <taxon>Enterobacterales</taxon>
        <taxon>Morganellaceae</taxon>
        <taxon>Moellerella</taxon>
    </lineage>
</organism>
<evidence type="ECO:0000313" key="7">
    <source>
        <dbReference type="Proteomes" id="UP000053226"/>
    </source>
</evidence>
<dbReference type="Gene3D" id="2.30.110.50">
    <property type="match status" value="1"/>
</dbReference>
<feature type="domain" description="Gp5/Type VI secretion system Vgr protein OB-fold" evidence="4">
    <location>
        <begin position="372"/>
        <end position="442"/>
    </location>
</feature>
<name>A0A0N0IAF2_9GAMM</name>
<sequence>MDELEYKARPLFVTIDNQHYVASNMECNERLSGTLNIVIDVVSNSQLTIELLGKVINISFNSIAEKRHFSAMINKISLTHYHEEKMQYFYRISACDILTLLSKGSKRRVFQQLTSQQIIEKVIAENNAKQNVSFSLSSSGIQHEYCCQLDESDGDFIHRLLAAEGWNYFHSLESKSAGLIIIDQPQKLPALATKKLAYSKKNNKLNCISDWCSSHELSHFSVSFHDYIADKNEDYFSTEKSKVSGKTQLKHEFYAQNSQNKSIAKKYALSKMEAEHRNHHQFSGGSSVLSLSSGTLFSLVNHPNKASNADYYISTITHVIACSESSQQVQYHNKFDCFPTHCPYHLHYIPKPVCHGLHSAEVTGPDNTEIYRDKLGRIKVHFHWDFLHHDQKNEYSSCWLNVLQPIASKGFGLQFLPRVGDSVLVQFINGDPDNPVVVGSFYNNSCQLPFDSPSCSGFKSLSTPNGKYNEGNELSFEDKKDHELIRLSAQKDLQILSKNNFNINIKGLLNTEIDKTATLYSKEQFNIKSDKILQLTSLDNFNIDSQKSISLAAKKDIQINADNNALLEANVITLSGKSEIKLKVGASQITISPSEITIESPQIKINGKAKVCVQSAMTEINSQAKTQLSGAIVSINGSAMTEVKAGAMVQIQGAITKIN</sequence>
<dbReference type="SUPFAM" id="SSF69279">
    <property type="entry name" value="Phage tail proteins"/>
    <property type="match status" value="2"/>
</dbReference>
<dbReference type="Gene3D" id="4.10.220.110">
    <property type="match status" value="1"/>
</dbReference>
<evidence type="ECO:0000259" key="5">
    <source>
        <dbReference type="Pfam" id="PF22178"/>
    </source>
</evidence>
<protein>
    <submittedName>
        <fullName evidence="6">VgrG family protein</fullName>
    </submittedName>
</protein>
<dbReference type="NCBIfam" id="TIGR03361">
    <property type="entry name" value="VI_Rhs_Vgr"/>
    <property type="match status" value="1"/>
</dbReference>
<comment type="subcellular location">
    <subcellularLocation>
        <location evidence="1">Secreted</location>
    </subcellularLocation>
</comment>
<keyword evidence="3" id="KW-0964">Secreted</keyword>
<dbReference type="SUPFAM" id="SSF69255">
    <property type="entry name" value="gp5 N-terminal domain-like"/>
    <property type="match status" value="1"/>
</dbReference>
<dbReference type="EMBL" id="LGAA01000016">
    <property type="protein sequence ID" value="KPD02983.1"/>
    <property type="molecule type" value="Genomic_DNA"/>
</dbReference>
<dbReference type="Pfam" id="PF05954">
    <property type="entry name" value="Phage_GPD"/>
    <property type="match status" value="1"/>
</dbReference>
<dbReference type="GO" id="GO:0005576">
    <property type="term" value="C:extracellular region"/>
    <property type="evidence" value="ECO:0007669"/>
    <property type="project" value="UniProtKB-SubCell"/>
</dbReference>
<comment type="caution">
    <text evidence="6">The sequence shown here is derived from an EMBL/GenBank/DDBJ whole genome shotgun (WGS) entry which is preliminary data.</text>
</comment>
<accession>A0A0N0IAF2</accession>
<feature type="domain" description="Gp5/Type VI secretion system Vgr C-terminal trimerisation" evidence="5">
    <location>
        <begin position="456"/>
        <end position="563"/>
    </location>
</feature>
<evidence type="ECO:0000313" key="6">
    <source>
        <dbReference type="EMBL" id="KPD02983.1"/>
    </source>
</evidence>
<dbReference type="Gene3D" id="3.55.50.10">
    <property type="entry name" value="Baseplate protein-like domains"/>
    <property type="match status" value="1"/>
</dbReference>
<dbReference type="PANTHER" id="PTHR32305">
    <property type="match status" value="1"/>
</dbReference>
<dbReference type="NCBIfam" id="TIGR01646">
    <property type="entry name" value="vgr_GE"/>
    <property type="match status" value="1"/>
</dbReference>
<dbReference type="RefSeq" id="WP_053907966.1">
    <property type="nucleotide sequence ID" value="NZ_CAWMUS010000016.1"/>
</dbReference>
<dbReference type="InterPro" id="IPR037026">
    <property type="entry name" value="Vgr_OB-fold_dom_sf"/>
</dbReference>
<dbReference type="InterPro" id="IPR054030">
    <property type="entry name" value="Gp5_Vgr_C"/>
</dbReference>
<dbReference type="Proteomes" id="UP000053226">
    <property type="component" value="Unassembled WGS sequence"/>
</dbReference>
<reference evidence="6 7" key="1">
    <citation type="submission" date="2015-07" db="EMBL/GenBank/DDBJ databases">
        <title>ATOL: Assembling a taxonomically balanced genome-scale reconstruction of the evolutionary history of the Enterobacteriaceae.</title>
        <authorList>
            <person name="Plunkett G.III."/>
            <person name="Neeno-Eckwall E.C."/>
            <person name="Glasner J.D."/>
            <person name="Perna N.T."/>
        </authorList>
    </citation>
    <scope>NUCLEOTIDE SEQUENCE [LARGE SCALE GENOMIC DNA]</scope>
    <source>
        <strain evidence="6 7">ATCC 35017</strain>
    </source>
</reference>
<evidence type="ECO:0000256" key="3">
    <source>
        <dbReference type="ARBA" id="ARBA00022525"/>
    </source>
</evidence>
<dbReference type="Gene3D" id="2.40.50.230">
    <property type="entry name" value="Gp5 N-terminal domain"/>
    <property type="match status" value="1"/>
</dbReference>
<proteinExistence type="inferred from homology"/>
<dbReference type="PANTHER" id="PTHR32305:SF15">
    <property type="entry name" value="PROTEIN RHSA-RELATED"/>
    <property type="match status" value="1"/>
</dbReference>
<dbReference type="InterPro" id="IPR006533">
    <property type="entry name" value="T6SS_Vgr_RhsGE"/>
</dbReference>
<dbReference type="InterPro" id="IPR006531">
    <property type="entry name" value="Gp5/Vgr_OB"/>
</dbReference>
<dbReference type="Pfam" id="PF04717">
    <property type="entry name" value="Phage_base_V"/>
    <property type="match status" value="1"/>
</dbReference>
<evidence type="ECO:0000259" key="4">
    <source>
        <dbReference type="Pfam" id="PF04717"/>
    </source>
</evidence>